<gene>
    <name evidence="3" type="ORF">SAMN05216283_10773</name>
</gene>
<evidence type="ECO:0000313" key="3">
    <source>
        <dbReference type="EMBL" id="SFF47376.1"/>
    </source>
</evidence>
<feature type="domain" description="CAAX prenyl protease 2/Lysostaphin resistance protein A-like" evidence="2">
    <location>
        <begin position="108"/>
        <end position="196"/>
    </location>
</feature>
<dbReference type="EMBL" id="FONW01000007">
    <property type="protein sequence ID" value="SFF47376.1"/>
    <property type="molecule type" value="Genomic_DNA"/>
</dbReference>
<feature type="transmembrane region" description="Helical" evidence="1">
    <location>
        <begin position="147"/>
        <end position="180"/>
    </location>
</feature>
<evidence type="ECO:0000256" key="1">
    <source>
        <dbReference type="SAM" id="Phobius"/>
    </source>
</evidence>
<accession>A0A1I2J370</accession>
<dbReference type="Pfam" id="PF02517">
    <property type="entry name" value="Rce1-like"/>
    <property type="match status" value="1"/>
</dbReference>
<feature type="transmembrane region" description="Helical" evidence="1">
    <location>
        <begin position="34"/>
        <end position="53"/>
    </location>
</feature>
<feature type="transmembrane region" description="Helical" evidence="1">
    <location>
        <begin position="186"/>
        <end position="211"/>
    </location>
</feature>
<evidence type="ECO:0000259" key="2">
    <source>
        <dbReference type="Pfam" id="PF02517"/>
    </source>
</evidence>
<dbReference type="AlphaFoldDB" id="A0A1I2J370"/>
<dbReference type="GO" id="GO:0080120">
    <property type="term" value="P:CAAX-box protein maturation"/>
    <property type="evidence" value="ECO:0007669"/>
    <property type="project" value="UniProtKB-ARBA"/>
</dbReference>
<sequence>MERSKQRRIYLAVEFILFFFGIPMFLLLEGDLLHPSSVLLPLLAFVFLLLHYFTNFRWSELWHFPVKWGTVIKHLVVAFIVSLFMMAWVYLFDRGNLFNLPAGNWRVWLLLSTLYPVFSASVQEIIFRTFIFRRYEGVLGNQQTIILISAIAFSFAHIFYFHFVSLLLTFVLGLYLSWLYARFRSVLFTAFLHSLYGNMIFTIGMGHYFWIDMFNWI</sequence>
<proteinExistence type="predicted"/>
<feature type="transmembrane region" description="Helical" evidence="1">
    <location>
        <begin position="107"/>
        <end position="127"/>
    </location>
</feature>
<dbReference type="InterPro" id="IPR003675">
    <property type="entry name" value="Rce1/LyrA-like_dom"/>
</dbReference>
<name>A0A1I2J370_9BACT</name>
<reference evidence="3 4" key="1">
    <citation type="submission" date="2016-10" db="EMBL/GenBank/DDBJ databases">
        <authorList>
            <person name="de Groot N.N."/>
        </authorList>
    </citation>
    <scope>NUCLEOTIDE SEQUENCE [LARGE SCALE GENOMIC DNA]</scope>
    <source>
        <strain evidence="3 4">CGMCC 1.9156</strain>
    </source>
</reference>
<keyword evidence="1" id="KW-0472">Membrane</keyword>
<dbReference type="Proteomes" id="UP000198964">
    <property type="component" value="Unassembled WGS sequence"/>
</dbReference>
<feature type="transmembrane region" description="Helical" evidence="1">
    <location>
        <begin position="74"/>
        <end position="92"/>
    </location>
</feature>
<dbReference type="STRING" id="655355.SAMN05216283_10773"/>
<evidence type="ECO:0000313" key="4">
    <source>
        <dbReference type="Proteomes" id="UP000198964"/>
    </source>
</evidence>
<dbReference type="GO" id="GO:0004175">
    <property type="term" value="F:endopeptidase activity"/>
    <property type="evidence" value="ECO:0007669"/>
    <property type="project" value="UniProtKB-ARBA"/>
</dbReference>
<keyword evidence="1" id="KW-0812">Transmembrane</keyword>
<keyword evidence="3" id="KW-0378">Hydrolase</keyword>
<dbReference type="RefSeq" id="WP_093920409.1">
    <property type="nucleotide sequence ID" value="NZ_FONW01000007.1"/>
</dbReference>
<keyword evidence="3" id="KW-0645">Protease</keyword>
<feature type="transmembrane region" description="Helical" evidence="1">
    <location>
        <begin position="9"/>
        <end position="28"/>
    </location>
</feature>
<protein>
    <submittedName>
        <fullName evidence="3">CAAX protease self-immunity</fullName>
    </submittedName>
</protein>
<keyword evidence="1" id="KW-1133">Transmembrane helix</keyword>
<organism evidence="3 4">
    <name type="scientific">Sunxiuqinia elliptica</name>
    <dbReference type="NCBI Taxonomy" id="655355"/>
    <lineage>
        <taxon>Bacteria</taxon>
        <taxon>Pseudomonadati</taxon>
        <taxon>Bacteroidota</taxon>
        <taxon>Bacteroidia</taxon>
        <taxon>Marinilabiliales</taxon>
        <taxon>Prolixibacteraceae</taxon>
        <taxon>Sunxiuqinia</taxon>
    </lineage>
</organism>
<keyword evidence="4" id="KW-1185">Reference proteome</keyword>
<dbReference type="GO" id="GO:0006508">
    <property type="term" value="P:proteolysis"/>
    <property type="evidence" value="ECO:0007669"/>
    <property type="project" value="UniProtKB-KW"/>
</dbReference>